<name>A0A090RXD8_9VIBR</name>
<organism evidence="3 4">
    <name type="scientific">Vibrio maritimus</name>
    <dbReference type="NCBI Taxonomy" id="990268"/>
    <lineage>
        <taxon>Bacteria</taxon>
        <taxon>Pseudomonadati</taxon>
        <taxon>Pseudomonadota</taxon>
        <taxon>Gammaproteobacteria</taxon>
        <taxon>Vibrionales</taxon>
        <taxon>Vibrionaceae</taxon>
        <taxon>Vibrio</taxon>
    </lineage>
</organism>
<dbReference type="InterPro" id="IPR006311">
    <property type="entry name" value="TAT_signal"/>
</dbReference>
<comment type="caution">
    <text evidence="3">The sequence shown here is derived from an EMBL/GenBank/DDBJ whole genome shotgun (WGS) entry which is preliminary data.</text>
</comment>
<gene>
    <name evidence="3" type="ORF">JCM19235_2666</name>
</gene>
<feature type="compositionally biased region" description="Basic and acidic residues" evidence="2">
    <location>
        <begin position="47"/>
        <end position="72"/>
    </location>
</feature>
<dbReference type="STRING" id="990268.JCM19235_2666"/>
<dbReference type="OrthoDB" id="6121375at2"/>
<dbReference type="InterPro" id="IPR014177">
    <property type="entry name" value="Formate_DH_TAT-contain"/>
</dbReference>
<dbReference type="NCBIfam" id="TIGR02811">
    <property type="entry name" value="formate_TAT"/>
    <property type="match status" value="1"/>
</dbReference>
<feature type="region of interest" description="Disordered" evidence="2">
    <location>
        <begin position="45"/>
        <end position="72"/>
    </location>
</feature>
<keyword evidence="4" id="KW-1185">Reference proteome</keyword>
<dbReference type="InterPro" id="IPR019546">
    <property type="entry name" value="TAT_signal_bac_arc"/>
</dbReference>
<evidence type="ECO:0000256" key="1">
    <source>
        <dbReference type="ARBA" id="ARBA00022729"/>
    </source>
</evidence>
<keyword evidence="1" id="KW-0732">Signal</keyword>
<dbReference type="RefSeq" id="WP_042472969.1">
    <property type="nucleotide sequence ID" value="NZ_CP090438.1"/>
</dbReference>
<dbReference type="EMBL" id="BBMR01000003">
    <property type="protein sequence ID" value="GAL19243.1"/>
    <property type="molecule type" value="Genomic_DNA"/>
</dbReference>
<reference evidence="3 4" key="2">
    <citation type="submission" date="2014-09" db="EMBL/GenBank/DDBJ databases">
        <authorList>
            <consortium name="NBRP consortium"/>
            <person name="Sawabe T."/>
            <person name="Meirelles P."/>
            <person name="Nakanishi M."/>
            <person name="Sayaka M."/>
            <person name="Hattori M."/>
            <person name="Ohkuma M."/>
        </authorList>
    </citation>
    <scope>NUCLEOTIDE SEQUENCE [LARGE SCALE GENOMIC DNA]</scope>
    <source>
        <strain evidence="4">JCM19235</strain>
    </source>
</reference>
<sequence>MSKQTKRDDKSEFNENRRNLLKGLTTAAVAGAVISGTAHAATNTELVDVKPDDEKKTGYRETQHVKDYYDTL</sequence>
<evidence type="ECO:0000313" key="4">
    <source>
        <dbReference type="Proteomes" id="UP000029228"/>
    </source>
</evidence>
<proteinExistence type="predicted"/>
<reference evidence="3 4" key="1">
    <citation type="submission" date="2014-09" db="EMBL/GenBank/DDBJ databases">
        <title>Vibrio maritimus JCM 19235. (C45) whole genome shotgun sequence.</title>
        <authorList>
            <person name="Sawabe T."/>
            <person name="Meirelles P."/>
            <person name="Nakanishi M."/>
            <person name="Sayaka M."/>
            <person name="Hattori M."/>
            <person name="Ohkuma M."/>
        </authorList>
    </citation>
    <scope>NUCLEOTIDE SEQUENCE [LARGE SCALE GENOMIC DNA]</scope>
    <source>
        <strain evidence="4">JCM19235</strain>
    </source>
</reference>
<dbReference type="PROSITE" id="PS51318">
    <property type="entry name" value="TAT"/>
    <property type="match status" value="1"/>
</dbReference>
<evidence type="ECO:0000313" key="3">
    <source>
        <dbReference type="EMBL" id="GAL19243.1"/>
    </source>
</evidence>
<dbReference type="Proteomes" id="UP000029228">
    <property type="component" value="Unassembled WGS sequence"/>
</dbReference>
<accession>A0A090RXD8</accession>
<dbReference type="PIRSF" id="PIRSF036704">
    <property type="entry name" value="UCP036704"/>
    <property type="match status" value="1"/>
</dbReference>
<dbReference type="NCBIfam" id="TIGR01409">
    <property type="entry name" value="TAT_signal_seq"/>
    <property type="match status" value="1"/>
</dbReference>
<protein>
    <submittedName>
        <fullName evidence="3">Formate dehydrogenase subunit or accessory protein</fullName>
    </submittedName>
</protein>
<evidence type="ECO:0000256" key="2">
    <source>
        <dbReference type="SAM" id="MobiDB-lite"/>
    </source>
</evidence>
<dbReference type="AlphaFoldDB" id="A0A090RXD8"/>